<dbReference type="WBParaSite" id="ALUE_0000004501-mRNA-1">
    <property type="protein sequence ID" value="ALUE_0000004501-mRNA-1"/>
    <property type="gene ID" value="ALUE_0000004501"/>
</dbReference>
<reference evidence="2" key="1">
    <citation type="submission" date="2017-02" db="UniProtKB">
        <authorList>
            <consortium name="WormBaseParasite"/>
        </authorList>
    </citation>
    <scope>IDENTIFICATION</scope>
</reference>
<evidence type="ECO:0000313" key="1">
    <source>
        <dbReference type="Proteomes" id="UP000036681"/>
    </source>
</evidence>
<keyword evidence="1" id="KW-1185">Reference proteome</keyword>
<accession>A0A0M3HEV8</accession>
<evidence type="ECO:0000313" key="2">
    <source>
        <dbReference type="WBParaSite" id="ALUE_0000004501-mRNA-1"/>
    </source>
</evidence>
<protein>
    <submittedName>
        <fullName evidence="2">ShKT domain-containing protein</fullName>
    </submittedName>
</protein>
<name>A0A0M3HEV8_ASCLU</name>
<dbReference type="AlphaFoldDB" id="A0A0M3HEV8"/>
<sequence length="140" mass="15901">MLAEVKICDSREHLICQAPGISFMCNMFFFMRKDCPRLCRQCIDATTVTTTQSITTNITVTPTVKQLDSTVTASTFSIETTSAIIDNTISTKAATEQSKVVVTRIFFIRRFFNRPTITKSILKFSPHRIERTLLWKVSPI</sequence>
<organism evidence="1 2">
    <name type="scientific">Ascaris lumbricoides</name>
    <name type="common">Giant roundworm</name>
    <dbReference type="NCBI Taxonomy" id="6252"/>
    <lineage>
        <taxon>Eukaryota</taxon>
        <taxon>Metazoa</taxon>
        <taxon>Ecdysozoa</taxon>
        <taxon>Nematoda</taxon>
        <taxon>Chromadorea</taxon>
        <taxon>Rhabditida</taxon>
        <taxon>Spirurina</taxon>
        <taxon>Ascaridomorpha</taxon>
        <taxon>Ascaridoidea</taxon>
        <taxon>Ascarididae</taxon>
        <taxon>Ascaris</taxon>
    </lineage>
</organism>
<proteinExistence type="predicted"/>
<dbReference type="Proteomes" id="UP000036681">
    <property type="component" value="Unplaced"/>
</dbReference>